<dbReference type="EMBL" id="MPUH01000360">
    <property type="protein sequence ID" value="OMJ81950.1"/>
    <property type="molecule type" value="Genomic_DNA"/>
</dbReference>
<evidence type="ECO:0000313" key="3">
    <source>
        <dbReference type="Proteomes" id="UP000187209"/>
    </source>
</evidence>
<feature type="compositionally biased region" description="Polar residues" evidence="1">
    <location>
        <begin position="22"/>
        <end position="46"/>
    </location>
</feature>
<feature type="region of interest" description="Disordered" evidence="1">
    <location>
        <begin position="22"/>
        <end position="57"/>
    </location>
</feature>
<gene>
    <name evidence="2" type="ORF">SteCoe_17490</name>
</gene>
<proteinExistence type="predicted"/>
<evidence type="ECO:0000313" key="2">
    <source>
        <dbReference type="EMBL" id="OMJ81950.1"/>
    </source>
</evidence>
<accession>A0A1R2BYT7</accession>
<feature type="compositionally biased region" description="Low complexity" evidence="1">
    <location>
        <begin position="47"/>
        <end position="57"/>
    </location>
</feature>
<organism evidence="2 3">
    <name type="scientific">Stentor coeruleus</name>
    <dbReference type="NCBI Taxonomy" id="5963"/>
    <lineage>
        <taxon>Eukaryota</taxon>
        <taxon>Sar</taxon>
        <taxon>Alveolata</taxon>
        <taxon>Ciliophora</taxon>
        <taxon>Postciliodesmatophora</taxon>
        <taxon>Heterotrichea</taxon>
        <taxon>Heterotrichida</taxon>
        <taxon>Stentoridae</taxon>
        <taxon>Stentor</taxon>
    </lineage>
</organism>
<name>A0A1R2BYT7_9CILI</name>
<reference evidence="2 3" key="1">
    <citation type="submission" date="2016-11" db="EMBL/GenBank/DDBJ databases">
        <title>The macronuclear genome of Stentor coeruleus: a giant cell with tiny introns.</title>
        <authorList>
            <person name="Slabodnick M."/>
            <person name="Ruby J.G."/>
            <person name="Reiff S.B."/>
            <person name="Swart E.C."/>
            <person name="Gosai S."/>
            <person name="Prabakaran S."/>
            <person name="Witkowska E."/>
            <person name="Larue G.E."/>
            <person name="Fisher S."/>
            <person name="Freeman R.M."/>
            <person name="Gunawardena J."/>
            <person name="Chu W."/>
            <person name="Stover N.A."/>
            <person name="Gregory B.D."/>
            <person name="Nowacki M."/>
            <person name="Derisi J."/>
            <person name="Roy S.W."/>
            <person name="Marshall W.F."/>
            <person name="Sood P."/>
        </authorList>
    </citation>
    <scope>NUCLEOTIDE SEQUENCE [LARGE SCALE GENOMIC DNA]</scope>
    <source>
        <strain evidence="2">WM001</strain>
    </source>
</reference>
<dbReference type="AlphaFoldDB" id="A0A1R2BYT7"/>
<sequence>MSLSNKVNVFLERARQFSGTSPIKTTYSQKRIPTKTQQEKTLPNNMQSKSSSKFQSKSDLSQQNLVVDLEDLINDFLKSRCDANKKLHTHKQKELKIISDIKQTLDIELEKSKSQDISSFEKLCQEKTEKVLLIVKEEAKAMDKKLLKLTHENTKLKQILSEKNIEIVDKKLWDERTNIKTILTKLSTSKSISKKSLSKLSELLRATNPNQVAKVIEKILNNNENEILCMLSLEILEKTEEFEKDLQLLKESIQVKREYSFSLSEKIRDLEMQCGILPIIHRGSIKDFPKPKEIIIPDEYSLDSLKDPINPSFGSKPEENYNFFSAPFGQGGRVESSIEFKQDSYSIFSGNNQSQEMLKKPSVLTDDDELFMIDKYASMSPSEENSLRHAISAHEVLENIYGEILTEFE</sequence>
<dbReference type="Proteomes" id="UP000187209">
    <property type="component" value="Unassembled WGS sequence"/>
</dbReference>
<protein>
    <submittedName>
        <fullName evidence="2">Uncharacterized protein</fullName>
    </submittedName>
</protein>
<evidence type="ECO:0000256" key="1">
    <source>
        <dbReference type="SAM" id="MobiDB-lite"/>
    </source>
</evidence>
<keyword evidence="3" id="KW-1185">Reference proteome</keyword>
<comment type="caution">
    <text evidence="2">The sequence shown here is derived from an EMBL/GenBank/DDBJ whole genome shotgun (WGS) entry which is preliminary data.</text>
</comment>